<reference evidence="6" key="1">
    <citation type="submission" date="2025-08" db="UniProtKB">
        <authorList>
            <consortium name="Ensembl"/>
        </authorList>
    </citation>
    <scope>IDENTIFICATION</scope>
</reference>
<dbReference type="Gene3D" id="3.40.50.150">
    <property type="entry name" value="Vaccinia Virus protein VP39"/>
    <property type="match status" value="1"/>
</dbReference>
<dbReference type="PANTHER" id="PTHR10920:SF13">
    <property type="entry name" value="PRE-RRNA 2'-O-RIBOSE RNA METHYLTRANSFERASE FTSJ3"/>
    <property type="match status" value="1"/>
</dbReference>
<dbReference type="InterPro" id="IPR002877">
    <property type="entry name" value="RNA_MeTrfase_FtsJ_dom"/>
</dbReference>
<accession>A0A3B4X2A6</accession>
<dbReference type="InterPro" id="IPR029063">
    <property type="entry name" value="SAM-dependent_MTases_sf"/>
</dbReference>
<keyword evidence="3" id="KW-0808">Transferase</keyword>
<dbReference type="Proteomes" id="UP000261360">
    <property type="component" value="Unplaced"/>
</dbReference>
<keyword evidence="7" id="KW-1185">Reference proteome</keyword>
<organism evidence="6 7">
    <name type="scientific">Seriola lalandi dorsalis</name>
    <dbReference type="NCBI Taxonomy" id="1841481"/>
    <lineage>
        <taxon>Eukaryota</taxon>
        <taxon>Metazoa</taxon>
        <taxon>Chordata</taxon>
        <taxon>Craniata</taxon>
        <taxon>Vertebrata</taxon>
        <taxon>Euteleostomi</taxon>
        <taxon>Actinopterygii</taxon>
        <taxon>Neopterygii</taxon>
        <taxon>Teleostei</taxon>
        <taxon>Neoteleostei</taxon>
        <taxon>Acanthomorphata</taxon>
        <taxon>Carangaria</taxon>
        <taxon>Carangiformes</taxon>
        <taxon>Carangidae</taxon>
        <taxon>Seriola</taxon>
    </lineage>
</organism>
<dbReference type="PANTHER" id="PTHR10920">
    <property type="entry name" value="RIBOSOMAL RNA METHYLTRANSFERASE"/>
    <property type="match status" value="1"/>
</dbReference>
<evidence type="ECO:0000256" key="3">
    <source>
        <dbReference type="ARBA" id="ARBA00022679"/>
    </source>
</evidence>
<dbReference type="GeneTree" id="ENSGT00550000075004"/>
<protein>
    <recommendedName>
        <fullName evidence="5">Ribosomal RNA methyltransferase FtsJ domain-containing protein</fullName>
    </recommendedName>
</protein>
<evidence type="ECO:0000256" key="2">
    <source>
        <dbReference type="ARBA" id="ARBA00022603"/>
    </source>
</evidence>
<feature type="domain" description="Ribosomal RNA methyltransferase FtsJ" evidence="5">
    <location>
        <begin position="2"/>
        <end position="61"/>
    </location>
</feature>
<name>A0A3B4X2A6_SERLL</name>
<dbReference type="GO" id="GO:0030687">
    <property type="term" value="C:preribosome, large subunit precursor"/>
    <property type="evidence" value="ECO:0007669"/>
    <property type="project" value="TreeGrafter"/>
</dbReference>
<evidence type="ECO:0000313" key="7">
    <source>
        <dbReference type="Proteomes" id="UP000261360"/>
    </source>
</evidence>
<dbReference type="InterPro" id="IPR050082">
    <property type="entry name" value="RNA_methyltr_RlmE"/>
</dbReference>
<dbReference type="Ensembl" id="ENSSLDT00000010732.1">
    <property type="protein sequence ID" value="ENSSLDP00000010356.1"/>
    <property type="gene ID" value="ENSSLDG00000008263.1"/>
</dbReference>
<dbReference type="Pfam" id="PF01728">
    <property type="entry name" value="FtsJ"/>
    <property type="match status" value="1"/>
</dbReference>
<dbReference type="GO" id="GO:0000466">
    <property type="term" value="P:maturation of 5.8S rRNA from tricistronic rRNA transcript (SSU-rRNA, 5.8S rRNA, LSU-rRNA)"/>
    <property type="evidence" value="ECO:0007669"/>
    <property type="project" value="TreeGrafter"/>
</dbReference>
<evidence type="ECO:0000259" key="5">
    <source>
        <dbReference type="Pfam" id="PF01728"/>
    </source>
</evidence>
<evidence type="ECO:0000256" key="4">
    <source>
        <dbReference type="ARBA" id="ARBA00022691"/>
    </source>
</evidence>
<evidence type="ECO:0000256" key="1">
    <source>
        <dbReference type="ARBA" id="ARBA00022552"/>
    </source>
</evidence>
<keyword evidence="4" id="KW-0949">S-adenosyl-L-methionine</keyword>
<sequence length="72" mass="8207">MALKLACEFLTKGGTFVTKVFRSKDYQPLLWIFQQFFKKVQATKPQASRNESAEIFVICQGQWLSGSHSTGF</sequence>
<dbReference type="AlphaFoldDB" id="A0A3B4X2A6"/>
<keyword evidence="1" id="KW-0698">rRNA processing</keyword>
<dbReference type="GO" id="GO:0000463">
    <property type="term" value="P:maturation of LSU-rRNA from tricistronic rRNA transcript (SSU-rRNA, 5.8S rRNA, LSU-rRNA)"/>
    <property type="evidence" value="ECO:0007669"/>
    <property type="project" value="TreeGrafter"/>
</dbReference>
<dbReference type="GO" id="GO:0016435">
    <property type="term" value="F:rRNA (guanine) methyltransferase activity"/>
    <property type="evidence" value="ECO:0007669"/>
    <property type="project" value="TreeGrafter"/>
</dbReference>
<dbReference type="GO" id="GO:0008650">
    <property type="term" value="F:rRNA (uridine-2'-O-)-methyltransferase activity"/>
    <property type="evidence" value="ECO:0007669"/>
    <property type="project" value="TreeGrafter"/>
</dbReference>
<dbReference type="STRING" id="1841481.ENSSLDP00000010356"/>
<dbReference type="SUPFAM" id="SSF53335">
    <property type="entry name" value="S-adenosyl-L-methionine-dependent methyltransferases"/>
    <property type="match status" value="1"/>
</dbReference>
<evidence type="ECO:0000313" key="6">
    <source>
        <dbReference type="Ensembl" id="ENSSLDP00000010356.1"/>
    </source>
</evidence>
<reference evidence="6" key="2">
    <citation type="submission" date="2025-09" db="UniProtKB">
        <authorList>
            <consortium name="Ensembl"/>
        </authorList>
    </citation>
    <scope>IDENTIFICATION</scope>
</reference>
<dbReference type="GO" id="GO:0005730">
    <property type="term" value="C:nucleolus"/>
    <property type="evidence" value="ECO:0007669"/>
    <property type="project" value="TreeGrafter"/>
</dbReference>
<proteinExistence type="predicted"/>
<keyword evidence="2" id="KW-0489">Methyltransferase</keyword>